<dbReference type="OMA" id="GINQICK"/>
<evidence type="ECO:0000256" key="3">
    <source>
        <dbReference type="ARBA" id="ARBA00022768"/>
    </source>
</evidence>
<dbReference type="EnsemblPlants" id="KQJ93370">
    <property type="protein sequence ID" value="KQJ93370"/>
    <property type="gene ID" value="BRADI_3g04120v3"/>
</dbReference>
<dbReference type="PANTHER" id="PTHR11595">
    <property type="entry name" value="EF-HAND AND COILED-COIL DOMAIN-CONTAINING FAMILY MEMBER"/>
    <property type="match status" value="1"/>
</dbReference>
<evidence type="ECO:0000313" key="7">
    <source>
        <dbReference type="EMBL" id="KQJ93370.1"/>
    </source>
</evidence>
<evidence type="ECO:0000256" key="2">
    <source>
        <dbReference type="ARBA" id="ARBA00011606"/>
    </source>
</evidence>
<comment type="function">
    <text evidence="5">EF-1-beta and EF-1-beta' stimulate the exchange of GDP bound to EF-1-alpha to GTP.</text>
</comment>
<evidence type="ECO:0000256" key="4">
    <source>
        <dbReference type="ARBA" id="ARBA00022917"/>
    </source>
</evidence>
<accession>I1HXB1</accession>
<dbReference type="AlphaFoldDB" id="I1HXB1"/>
<dbReference type="Pfam" id="PF00736">
    <property type="entry name" value="EF1_GNE"/>
    <property type="match status" value="1"/>
</dbReference>
<evidence type="ECO:0000256" key="5">
    <source>
        <dbReference type="ARBA" id="ARBA00058380"/>
    </source>
</evidence>
<evidence type="ECO:0000256" key="1">
    <source>
        <dbReference type="ARBA" id="ARBA00007411"/>
    </source>
</evidence>
<dbReference type="GO" id="GO:0003746">
    <property type="term" value="F:translation elongation factor activity"/>
    <property type="evidence" value="ECO:0007669"/>
    <property type="project" value="UniProtKB-KW"/>
</dbReference>
<dbReference type="Gene3D" id="3.30.70.60">
    <property type="match status" value="1"/>
</dbReference>
<name>I1HXB1_BRADI</name>
<evidence type="ECO:0000259" key="6">
    <source>
        <dbReference type="SMART" id="SM00888"/>
    </source>
</evidence>
<evidence type="ECO:0000313" key="9">
    <source>
        <dbReference type="Proteomes" id="UP000008810"/>
    </source>
</evidence>
<dbReference type="STRING" id="15368.I1HXB1"/>
<dbReference type="CDD" id="cd00292">
    <property type="entry name" value="EF1B"/>
    <property type="match status" value="1"/>
</dbReference>
<comment type="subunit">
    <text evidence="2">EF-1 is composed of 4 subunits: alpha, beta (1B-alpha=beta'), delta (1B-beta), and gamma (1B-gamma).</text>
</comment>
<dbReference type="Gramene" id="KQJ93370">
    <property type="protein sequence ID" value="KQJ93370"/>
    <property type="gene ID" value="BRADI_3g04120v3"/>
</dbReference>
<dbReference type="Proteomes" id="UP000008810">
    <property type="component" value="Chromosome 3"/>
</dbReference>
<evidence type="ECO:0000313" key="8">
    <source>
        <dbReference type="EnsemblPlants" id="KQJ93370"/>
    </source>
</evidence>
<proteinExistence type="inferred from homology"/>
<sequence>MAKLEEAVRGVSMEGLTWGASELVPVVYGIKKLRIKVTIVQDLLSLDDLINHHLCAHPVNQFVQSCNVAAELKRVTING</sequence>
<dbReference type="SMART" id="SM00888">
    <property type="entry name" value="EF1_GNE"/>
    <property type="match status" value="1"/>
</dbReference>
<comment type="similarity">
    <text evidence="1">Belongs to the EF-1-beta/EF-1-delta family.</text>
</comment>
<gene>
    <name evidence="8" type="primary">LOC112271867</name>
    <name evidence="7" type="ORF">BRADI_3g04120v3</name>
</gene>
<dbReference type="eggNOG" id="KOG1668">
    <property type="taxonomic scope" value="Eukaryota"/>
</dbReference>
<dbReference type="InterPro" id="IPR049720">
    <property type="entry name" value="EF1B_bsu/dsu"/>
</dbReference>
<reference evidence="7" key="2">
    <citation type="submission" date="2017-06" db="EMBL/GenBank/DDBJ databases">
        <title>WGS assembly of Brachypodium distachyon.</title>
        <authorList>
            <consortium name="The International Brachypodium Initiative"/>
            <person name="Lucas S."/>
            <person name="Harmon-Smith M."/>
            <person name="Lail K."/>
            <person name="Tice H."/>
            <person name="Grimwood J."/>
            <person name="Bruce D."/>
            <person name="Barry K."/>
            <person name="Shu S."/>
            <person name="Lindquist E."/>
            <person name="Wang M."/>
            <person name="Pitluck S."/>
            <person name="Vogel J.P."/>
            <person name="Garvin D.F."/>
            <person name="Mockler T.C."/>
            <person name="Schmutz J."/>
            <person name="Rokhsar D."/>
            <person name="Bevan M.W."/>
        </authorList>
    </citation>
    <scope>NUCLEOTIDE SEQUENCE</scope>
    <source>
        <strain evidence="7">Bd21</strain>
    </source>
</reference>
<dbReference type="RefSeq" id="XP_024317847.1">
    <property type="nucleotide sequence ID" value="XM_024462079.1"/>
</dbReference>
<dbReference type="GO" id="GO:0005853">
    <property type="term" value="C:eukaryotic translation elongation factor 1 complex"/>
    <property type="evidence" value="ECO:0007669"/>
    <property type="project" value="InterPro"/>
</dbReference>
<dbReference type="PANTHER" id="PTHR11595:SF21">
    <property type="entry name" value="ELONGATION FACTOR 1-BETA"/>
    <property type="match status" value="1"/>
</dbReference>
<dbReference type="HOGENOM" id="CLU_050172_4_1_1"/>
<keyword evidence="9" id="KW-1185">Reference proteome</keyword>
<dbReference type="InterPro" id="IPR014717">
    <property type="entry name" value="Transl_elong_EF1B/ribsomal_bS6"/>
</dbReference>
<protein>
    <recommendedName>
        <fullName evidence="6">Translation elongation factor EF1B beta/delta subunit guanine nucleotide exchange domain-containing protein</fullName>
    </recommendedName>
</protein>
<reference evidence="7 8" key="1">
    <citation type="journal article" date="2010" name="Nature">
        <title>Genome sequencing and analysis of the model grass Brachypodium distachyon.</title>
        <authorList>
            <consortium name="International Brachypodium Initiative"/>
        </authorList>
    </citation>
    <scope>NUCLEOTIDE SEQUENCE [LARGE SCALE GENOMIC DNA]</scope>
    <source>
        <strain evidence="7">Bd21</strain>
        <strain evidence="8">cv. Bd21</strain>
    </source>
</reference>
<dbReference type="EMBL" id="CM000882">
    <property type="protein sequence ID" value="KQJ93370.1"/>
    <property type="molecule type" value="Genomic_DNA"/>
</dbReference>
<organism evidence="8">
    <name type="scientific">Brachypodium distachyon</name>
    <name type="common">Purple false brome</name>
    <name type="synonym">Trachynia distachya</name>
    <dbReference type="NCBI Taxonomy" id="15368"/>
    <lineage>
        <taxon>Eukaryota</taxon>
        <taxon>Viridiplantae</taxon>
        <taxon>Streptophyta</taxon>
        <taxon>Embryophyta</taxon>
        <taxon>Tracheophyta</taxon>
        <taxon>Spermatophyta</taxon>
        <taxon>Magnoliopsida</taxon>
        <taxon>Liliopsida</taxon>
        <taxon>Poales</taxon>
        <taxon>Poaceae</taxon>
        <taxon>BOP clade</taxon>
        <taxon>Pooideae</taxon>
        <taxon>Stipodae</taxon>
        <taxon>Brachypodieae</taxon>
        <taxon>Brachypodium</taxon>
    </lineage>
</organism>
<dbReference type="InterPro" id="IPR036219">
    <property type="entry name" value="eEF-1beta-like_sf"/>
</dbReference>
<dbReference type="OrthoDB" id="331763at2759"/>
<reference evidence="8" key="3">
    <citation type="submission" date="2018-08" db="UniProtKB">
        <authorList>
            <consortium name="EnsemblPlants"/>
        </authorList>
    </citation>
    <scope>IDENTIFICATION</scope>
    <source>
        <strain evidence="8">cv. Bd21</strain>
    </source>
</reference>
<keyword evidence="4" id="KW-0648">Protein biosynthesis</keyword>
<feature type="domain" description="Translation elongation factor EF1B beta/delta subunit guanine nucleotide exchange" evidence="6">
    <location>
        <begin position="1"/>
        <end position="75"/>
    </location>
</feature>
<dbReference type="FunFam" id="3.30.70.60:FF:000001">
    <property type="entry name" value="Elongation factor 1-beta 1 like"/>
    <property type="match status" value="1"/>
</dbReference>
<dbReference type="InterPro" id="IPR014038">
    <property type="entry name" value="EF1B_bsu/dsu_GNE"/>
</dbReference>
<keyword evidence="3" id="KW-0251">Elongation factor</keyword>
<dbReference type="GeneID" id="112271867"/>
<dbReference type="SUPFAM" id="SSF54984">
    <property type="entry name" value="eEF-1beta-like"/>
    <property type="match status" value="1"/>
</dbReference>